<evidence type="ECO:0000313" key="2">
    <source>
        <dbReference type="Proteomes" id="UP000827092"/>
    </source>
</evidence>
<reference evidence="1 2" key="1">
    <citation type="journal article" date="2022" name="Nat. Ecol. Evol.">
        <title>A masculinizing supergene underlies an exaggerated male reproductive morph in a spider.</title>
        <authorList>
            <person name="Hendrickx F."/>
            <person name="De Corte Z."/>
            <person name="Sonet G."/>
            <person name="Van Belleghem S.M."/>
            <person name="Kostlbacher S."/>
            <person name="Vangestel C."/>
        </authorList>
    </citation>
    <scope>NUCLEOTIDE SEQUENCE [LARGE SCALE GENOMIC DNA]</scope>
    <source>
        <strain evidence="1">W744_W776</strain>
    </source>
</reference>
<proteinExistence type="predicted"/>
<dbReference type="AlphaFoldDB" id="A0AAV6V897"/>
<comment type="caution">
    <text evidence="1">The sequence shown here is derived from an EMBL/GenBank/DDBJ whole genome shotgun (WGS) entry which is preliminary data.</text>
</comment>
<gene>
    <name evidence="1" type="ORF">JTE90_009735</name>
</gene>
<sequence length="79" mass="8738">MIISQETPIALKDINKQRKRVYLVRTRITWLESAAPIAFKGLESAAPIAFKGLESAAPIAFKGLESAAPIAFKNFKQQH</sequence>
<dbReference type="Proteomes" id="UP000827092">
    <property type="component" value="Unassembled WGS sequence"/>
</dbReference>
<dbReference type="EMBL" id="JAFNEN010000136">
    <property type="protein sequence ID" value="KAG8192712.1"/>
    <property type="molecule type" value="Genomic_DNA"/>
</dbReference>
<accession>A0AAV6V897</accession>
<organism evidence="1 2">
    <name type="scientific">Oedothorax gibbosus</name>
    <dbReference type="NCBI Taxonomy" id="931172"/>
    <lineage>
        <taxon>Eukaryota</taxon>
        <taxon>Metazoa</taxon>
        <taxon>Ecdysozoa</taxon>
        <taxon>Arthropoda</taxon>
        <taxon>Chelicerata</taxon>
        <taxon>Arachnida</taxon>
        <taxon>Araneae</taxon>
        <taxon>Araneomorphae</taxon>
        <taxon>Entelegynae</taxon>
        <taxon>Araneoidea</taxon>
        <taxon>Linyphiidae</taxon>
        <taxon>Erigoninae</taxon>
        <taxon>Oedothorax</taxon>
    </lineage>
</organism>
<evidence type="ECO:0000313" key="1">
    <source>
        <dbReference type="EMBL" id="KAG8192712.1"/>
    </source>
</evidence>
<keyword evidence="2" id="KW-1185">Reference proteome</keyword>
<protein>
    <submittedName>
        <fullName evidence="1">Uncharacterized protein</fullName>
    </submittedName>
</protein>
<name>A0AAV6V897_9ARAC</name>